<evidence type="ECO:0000256" key="1">
    <source>
        <dbReference type="SAM" id="SignalP"/>
    </source>
</evidence>
<dbReference type="AlphaFoldDB" id="A0A2T7UAS6"/>
<feature type="signal peptide" evidence="1">
    <location>
        <begin position="1"/>
        <end position="24"/>
    </location>
</feature>
<dbReference type="OrthoDB" id="7340239at2"/>
<feature type="domain" description="Lysozyme inhibitor LprI-like N-terminal" evidence="2">
    <location>
        <begin position="33"/>
        <end position="134"/>
    </location>
</feature>
<accession>A0A2T7UAS6</accession>
<protein>
    <recommendedName>
        <fullName evidence="2">Lysozyme inhibitor LprI-like N-terminal domain-containing protein</fullName>
    </recommendedName>
</protein>
<feature type="chain" id="PRO_5015419945" description="Lysozyme inhibitor LprI-like N-terminal domain-containing protein" evidence="1">
    <location>
        <begin position="25"/>
        <end position="154"/>
    </location>
</feature>
<sequence length="154" mass="17027">MMRMSFGLCVFLLALSGLCSSTYAIEKLQDSDCMDGAQTTLEMDHCGEFKLGKLNLQMDAVFKKLTSTLANSECCFSEDHLMARELAMKAQTHWLSFREAECDGQRETASAGSLRGSFFLSCAISLTTDRIKQLSNWGVVDLKSPKSNSAKVTR</sequence>
<name>A0A2T7UAS6_9BURK</name>
<proteinExistence type="predicted"/>
<dbReference type="InterPro" id="IPR009739">
    <property type="entry name" value="LprI-like_N"/>
</dbReference>
<organism evidence="3 4">
    <name type="scientific">Limnohabitans planktonicus II-D5</name>
    <dbReference type="NCBI Taxonomy" id="1293045"/>
    <lineage>
        <taxon>Bacteria</taxon>
        <taxon>Pseudomonadati</taxon>
        <taxon>Pseudomonadota</taxon>
        <taxon>Betaproteobacteria</taxon>
        <taxon>Burkholderiales</taxon>
        <taxon>Comamonadaceae</taxon>
        <taxon>Limnohabitans</taxon>
    </lineage>
</organism>
<comment type="caution">
    <text evidence="3">The sequence shown here is derived from an EMBL/GenBank/DDBJ whole genome shotgun (WGS) entry which is preliminary data.</text>
</comment>
<keyword evidence="4" id="KW-1185">Reference proteome</keyword>
<evidence type="ECO:0000313" key="4">
    <source>
        <dbReference type="Proteomes" id="UP000037507"/>
    </source>
</evidence>
<evidence type="ECO:0000313" key="3">
    <source>
        <dbReference type="EMBL" id="PVE41815.1"/>
    </source>
</evidence>
<keyword evidence="1" id="KW-0732">Signal</keyword>
<dbReference type="Gene3D" id="1.20.1270.180">
    <property type="match status" value="1"/>
</dbReference>
<dbReference type="Pfam" id="PF07007">
    <property type="entry name" value="LprI"/>
    <property type="match status" value="1"/>
</dbReference>
<reference evidence="3" key="1">
    <citation type="submission" date="2017-04" db="EMBL/GenBank/DDBJ databases">
        <title>Unexpected and diverse lifestyles within the genus Limnohabitans.</title>
        <authorList>
            <person name="Kasalicky V."/>
            <person name="Mehrshad M."/>
            <person name="Andrei S.-A."/>
            <person name="Salcher M."/>
            <person name="Kratochvilova H."/>
            <person name="Simek K."/>
            <person name="Ghai R."/>
        </authorList>
    </citation>
    <scope>NUCLEOTIDE SEQUENCE [LARGE SCALE GENOMIC DNA]</scope>
    <source>
        <strain evidence="3">II-D5</strain>
    </source>
</reference>
<dbReference type="EMBL" id="LFYT02000023">
    <property type="protein sequence ID" value="PVE41815.1"/>
    <property type="molecule type" value="Genomic_DNA"/>
</dbReference>
<gene>
    <name evidence="3" type="ORF">H663_015235</name>
</gene>
<evidence type="ECO:0000259" key="2">
    <source>
        <dbReference type="Pfam" id="PF07007"/>
    </source>
</evidence>
<dbReference type="Proteomes" id="UP000037507">
    <property type="component" value="Unassembled WGS sequence"/>
</dbReference>
<dbReference type="RefSeq" id="WP_083451305.1">
    <property type="nucleotide sequence ID" value="NZ_LFYT02000023.1"/>
</dbReference>